<organism evidence="11">
    <name type="scientific">Fagus sylvatica</name>
    <name type="common">Beechnut</name>
    <dbReference type="NCBI Taxonomy" id="28930"/>
    <lineage>
        <taxon>Eukaryota</taxon>
        <taxon>Viridiplantae</taxon>
        <taxon>Streptophyta</taxon>
        <taxon>Embryophyta</taxon>
        <taxon>Tracheophyta</taxon>
        <taxon>Spermatophyta</taxon>
        <taxon>Magnoliopsida</taxon>
        <taxon>eudicotyledons</taxon>
        <taxon>Gunneridae</taxon>
        <taxon>Pentapetalae</taxon>
        <taxon>rosids</taxon>
        <taxon>fabids</taxon>
        <taxon>Fagales</taxon>
        <taxon>Fagaceae</taxon>
        <taxon>Fagus</taxon>
    </lineage>
</organism>
<keyword evidence="1" id="KW-0808">Transferase</keyword>
<feature type="region of interest" description="Disordered" evidence="8">
    <location>
        <begin position="1478"/>
        <end position="1536"/>
    </location>
</feature>
<dbReference type="InterPro" id="IPR036875">
    <property type="entry name" value="Znf_CCHC_sf"/>
</dbReference>
<feature type="domain" description="CCHC-type" evidence="10">
    <location>
        <begin position="971"/>
        <end position="987"/>
    </location>
</feature>
<dbReference type="Pfam" id="PF03732">
    <property type="entry name" value="Retrotrans_gag"/>
    <property type="match status" value="4"/>
</dbReference>
<dbReference type="CDD" id="cd09274">
    <property type="entry name" value="RNase_HI_RT_Ty3"/>
    <property type="match status" value="1"/>
</dbReference>
<evidence type="ECO:0000256" key="9">
    <source>
        <dbReference type="SAM" id="Phobius"/>
    </source>
</evidence>
<dbReference type="SMART" id="SM00343">
    <property type="entry name" value="ZnF_C2HC"/>
    <property type="match status" value="2"/>
</dbReference>
<feature type="compositionally biased region" description="Polar residues" evidence="8">
    <location>
        <begin position="1655"/>
        <end position="1667"/>
    </location>
</feature>
<dbReference type="Gene3D" id="4.10.60.10">
    <property type="entry name" value="Zinc finger, CCHC-type"/>
    <property type="match status" value="2"/>
</dbReference>
<keyword evidence="9" id="KW-1133">Transmembrane helix</keyword>
<dbReference type="PROSITE" id="PS50158">
    <property type="entry name" value="ZF_CCHC"/>
    <property type="match status" value="2"/>
</dbReference>
<evidence type="ECO:0000256" key="4">
    <source>
        <dbReference type="ARBA" id="ARBA00022759"/>
    </source>
</evidence>
<keyword evidence="4" id="KW-0255">Endonuclease</keyword>
<feature type="compositionally biased region" description="Basic and acidic residues" evidence="8">
    <location>
        <begin position="1630"/>
        <end position="1653"/>
    </location>
</feature>
<dbReference type="GO" id="GO:0004519">
    <property type="term" value="F:endonuclease activity"/>
    <property type="evidence" value="ECO:0007669"/>
    <property type="project" value="UniProtKB-KW"/>
</dbReference>
<evidence type="ECO:0000256" key="8">
    <source>
        <dbReference type="SAM" id="MobiDB-lite"/>
    </source>
</evidence>
<dbReference type="GO" id="GO:0003676">
    <property type="term" value="F:nucleic acid binding"/>
    <property type="evidence" value="ECO:0007669"/>
    <property type="project" value="InterPro"/>
</dbReference>
<dbReference type="InterPro" id="IPR005162">
    <property type="entry name" value="Retrotrans_gag_dom"/>
</dbReference>
<keyword evidence="3" id="KW-0540">Nuclease</keyword>
<keyword evidence="7" id="KW-0862">Zinc</keyword>
<keyword evidence="9" id="KW-0812">Transmembrane</keyword>
<dbReference type="EMBL" id="OIVN01001385">
    <property type="protein sequence ID" value="SPC93362.1"/>
    <property type="molecule type" value="Genomic_DNA"/>
</dbReference>
<feature type="compositionally biased region" description="Acidic residues" evidence="8">
    <location>
        <begin position="1498"/>
        <end position="1512"/>
    </location>
</feature>
<dbReference type="SUPFAM" id="SSF57756">
    <property type="entry name" value="Retrovirus zinc finger-like domains"/>
    <property type="match status" value="2"/>
</dbReference>
<proteinExistence type="predicted"/>
<dbReference type="InterPro" id="IPR001878">
    <property type="entry name" value="Znf_CCHC"/>
</dbReference>
<dbReference type="PANTHER" id="PTHR35046:SF9">
    <property type="entry name" value="RNA-DIRECTED DNA POLYMERASE"/>
    <property type="match status" value="1"/>
</dbReference>
<evidence type="ECO:0000259" key="10">
    <source>
        <dbReference type="PROSITE" id="PS50158"/>
    </source>
</evidence>
<dbReference type="InterPro" id="IPR041373">
    <property type="entry name" value="RT_RNaseH"/>
</dbReference>
<feature type="transmembrane region" description="Helical" evidence="9">
    <location>
        <begin position="2231"/>
        <end position="2249"/>
    </location>
</feature>
<feature type="compositionally biased region" description="Basic and acidic residues" evidence="8">
    <location>
        <begin position="930"/>
        <end position="965"/>
    </location>
</feature>
<keyword evidence="6" id="KW-0695">RNA-directed DNA polymerase</keyword>
<dbReference type="GO" id="GO:0016787">
    <property type="term" value="F:hydrolase activity"/>
    <property type="evidence" value="ECO:0007669"/>
    <property type="project" value="UniProtKB-KW"/>
</dbReference>
<keyword evidence="2" id="KW-0548">Nucleotidyltransferase</keyword>
<evidence type="ECO:0000256" key="6">
    <source>
        <dbReference type="ARBA" id="ARBA00022918"/>
    </source>
</evidence>
<evidence type="ECO:0000256" key="5">
    <source>
        <dbReference type="ARBA" id="ARBA00022801"/>
    </source>
</evidence>
<gene>
    <name evidence="11" type="ORF">FSB_LOCUS21244</name>
</gene>
<feature type="compositionally biased region" description="Acidic residues" evidence="8">
    <location>
        <begin position="1841"/>
        <end position="1857"/>
    </location>
</feature>
<keyword evidence="7" id="KW-0479">Metal-binding</keyword>
<feature type="region of interest" description="Disordered" evidence="8">
    <location>
        <begin position="913"/>
        <end position="965"/>
    </location>
</feature>
<protein>
    <recommendedName>
        <fullName evidence="10">CCHC-type domain-containing protein</fullName>
    </recommendedName>
</protein>
<sequence>MSHRSDSSPKGKADNSSFVLQAMQQQFERLNFVLGEVRDRMDHQEAAIRNLQGGRDRRRRERRVENEYENEGDGEDEEDLASEVGSGRHRRVRRERGLEGNLGGRDGVDRNLGSIKMKIPSFQGRTDPEVYLEWEKKIDLVFDCHNYSEEKKVKLAVIEFTDYAIIWWDQLVTNRRRNNERPVETWGELKALMRRRFVPSHFYRDLYQKLQNLTQGSRSVEDYHKEMEVAMIRANVEEDREATMARFLSGLNRDIANVIELQHYVEIEDMVHMAMKVERQLKRKGTARYTSVSNTTWKSKWDRNDPAEAKRKTEPPKGKDEGTSNKPKVESQPSRNRDIKCFKCLGSGHIASQCPNRRVMIMRDNGEVMTESEDDSDGMPELVDASDDDGVVYPVTGESLVARRALNTHIKVDDAEQQRENIFHTRCHVNNKWLNDCGEVRVDRQVLVTFSIGKYLDEVLCDVVPMHARPYFVGEAVAFGCFFVARSLKDVFPEKMPNELPPIRGIEDQIDIVPGAAIPNRPAYRSNPEETKKLQRQVKDLMSKGYVRESMSPCAVPVDGNQGGPSLKDPLQVPDGPITRSRAKKIKEAMQGLVQSTWDEASKSPTIKVGIPFRGFISFGIRARFPISTLRCLIRSDSSPKGKADNSSFVLQAMQQQFERLNFVLGEVRDRMDHQEAAIRNLQGGRDRRRREPRVENEYENEGDGEDEEDLASEVGSGRHRRFRRERGHEWNPGGRDGLDRNLGSIKMKIPSFQGRTDPEVYLEWEKKIDLVFDCHNYSEEKKVKLAVIEFTDYAIIWWDQLVTNRRRNNERPVETWGELKALMRRRFVPSHFYRDLYQRLQNLTQGSRSVEDYHKEMEVAMIRANVEEDREATMARFLSGLNRDIANVIELQHYVEIEDMVHMAMKVERQLKRKGTARYTSVSNTTWKSKWDRNDPAEAKRKTEPPKGKDEGTSNKPKVESQPSRNRDIKCFKCLGSGHIASQCPNRRVMIMRDNGEVMTESEDDSDGMPELVDASDDDGVVYPVTGESLVARRALNTHIKVDDAEQQRENIFHTRCHVNNKWLNDCGEVRVDRQVLVTFSIGKYLDEVLCDVVPMHAGHILLGRPWQYDRRVTHDGFKNMYSFVKGGKTIKLAPLTPSQVYEDQLKLKSEEFEDVFPEEMPNELPPIRGIEHQIDFVPGAAIPNRPAYRSNPEETKELQKASIEVDEEKVKAIKEWPTPKSITEDRRPIAFFSEKLSGASLKYPTYDKELYALVRALETWQHYLWPREFVIHTDHESLKHLKGQGKLNQRHARWLEYIETFPYVIRYKQGKENIVADTLSRRYVLLTSMSAKMLGFEYVKDMYADDADFSDVYKACDKTAFGTWQGINGTLWCQENDGNQGGPSLKDPLQVPDGQLQDQAKKIKEAMQGLVQSTWDEASKSPTIKHITMSHMSDSSPKGKADNSSFVLQAMQQQFERLNFVLGEVRDRMDHQEAAIRNLQGGRDRRRLSKPRVENEFENEGDGEDEEDLASEVGSGRHRQVRRERGLEGNPRGDLYQKLQNLTQGSRSVEDYHKEMEVAMIRANVEEDREATMARFLSGLNRDIANVIELQHYVEIEDMVHMAMKVERQLKRKGTARYTSVSSTTWKSKWDRNDPAEAKRKTEPPKGKDEGTSEQTQGHIASQCPNRRVMIMRDNGEVMTESEDDSDGMPELVDASDDDGVVYPVTGESLVARRALNTHIKVDDTEQQRENIFHTRCHVNNKEYEDVFPNDVPSGLPPIRGIEHQIDFVPGAKHQTKKDRRSRLSCCGLCNNNLNAWDVMFNEIRDRMDRQDAVIATWREGRPQGGPYVRRQARRAPVDDSDGDHEDEFEGEEDQASLNGRFVPRGERRGRGFRTGLRWRDGIDGNLGNIKMKIPSFQGKNDPEAYLEWEKKVELIFECHNYSEEKKVKLAVIEFTDYAIIWWDQLVMNRRRNHERAIETWEEMRAIMRRRFVPSHYYRDLYQKLQSLTQGYRSVDDYYKEMEIALIRANVEEDREATMARFLNGLNRDIANVVELQHYVELEDMVHMAIKVERQLKRKGTRSFQNPGSSTSWKSNWRKDEGAVLKSKTEPPKRREEVPSVNKVRAMLIQMPMLEDTCDDDVEYPVEGESLVARRALSAQVKEDDMEQQRENIFHTRCHINNKVRQFLTDQPIGVIQEETKELQRQVKELLAKGHVRESMSPCAVPMLLVPKKDGTWRMCVDCRAINNITVFFAWTKLCFLVMLLAGKELQWMRKRRSGQSISEKLGAALNVPDIDRRNYALVEHWKLGNITFGQKNLSYIPIMSP</sequence>
<dbReference type="GO" id="GO:0003964">
    <property type="term" value="F:RNA-directed DNA polymerase activity"/>
    <property type="evidence" value="ECO:0007669"/>
    <property type="project" value="UniProtKB-KW"/>
</dbReference>
<feature type="region of interest" description="Disordered" evidence="8">
    <location>
        <begin position="679"/>
        <end position="738"/>
    </location>
</feature>
<evidence type="ECO:0000256" key="3">
    <source>
        <dbReference type="ARBA" id="ARBA00022722"/>
    </source>
</evidence>
<evidence type="ECO:0000313" key="11">
    <source>
        <dbReference type="EMBL" id="SPC93362.1"/>
    </source>
</evidence>
<dbReference type="Gene3D" id="3.10.10.10">
    <property type="entry name" value="HIV Type 1 Reverse Transcriptase, subunit A, domain 1"/>
    <property type="match status" value="2"/>
</dbReference>
<dbReference type="Pfam" id="PF17917">
    <property type="entry name" value="RT_RNaseH"/>
    <property type="match status" value="1"/>
</dbReference>
<keyword evidence="5" id="KW-0378">Hydrolase</keyword>
<feature type="region of interest" description="Disordered" evidence="8">
    <location>
        <begin position="1612"/>
        <end position="1670"/>
    </location>
</feature>
<evidence type="ECO:0000256" key="2">
    <source>
        <dbReference type="ARBA" id="ARBA00022695"/>
    </source>
</evidence>
<dbReference type="Pfam" id="PF00098">
    <property type="entry name" value="zf-CCHC"/>
    <property type="match status" value="2"/>
</dbReference>
<feature type="domain" description="CCHC-type" evidence="10">
    <location>
        <begin position="340"/>
        <end position="356"/>
    </location>
</feature>
<feature type="region of interest" description="Disordered" evidence="8">
    <location>
        <begin position="1825"/>
        <end position="1857"/>
    </location>
</feature>
<feature type="region of interest" description="Disordered" evidence="8">
    <location>
        <begin position="48"/>
        <end position="105"/>
    </location>
</feature>
<accession>A0A2N9G1C9</accession>
<feature type="compositionally biased region" description="Acidic residues" evidence="8">
    <location>
        <begin position="67"/>
        <end position="81"/>
    </location>
</feature>
<name>A0A2N9G1C9_FAGSY</name>
<keyword evidence="9" id="KW-0472">Membrane</keyword>
<feature type="compositionally biased region" description="Acidic residues" evidence="8">
    <location>
        <begin position="698"/>
        <end position="712"/>
    </location>
</feature>
<evidence type="ECO:0000256" key="1">
    <source>
        <dbReference type="ARBA" id="ARBA00022679"/>
    </source>
</evidence>
<feature type="compositionally biased region" description="Polar residues" evidence="8">
    <location>
        <begin position="288"/>
        <end position="298"/>
    </location>
</feature>
<feature type="compositionally biased region" description="Basic and acidic residues" evidence="8">
    <location>
        <begin position="299"/>
        <end position="334"/>
    </location>
</feature>
<feature type="compositionally biased region" description="Polar residues" evidence="8">
    <location>
        <begin position="919"/>
        <end position="929"/>
    </location>
</feature>
<dbReference type="PANTHER" id="PTHR35046">
    <property type="entry name" value="ZINC KNUCKLE (CCHC-TYPE) FAMILY PROTEIN"/>
    <property type="match status" value="1"/>
</dbReference>
<reference evidence="11" key="1">
    <citation type="submission" date="2018-02" db="EMBL/GenBank/DDBJ databases">
        <authorList>
            <person name="Cohen D.B."/>
            <person name="Kent A.D."/>
        </authorList>
    </citation>
    <scope>NUCLEOTIDE SEQUENCE</scope>
</reference>
<keyword evidence="7" id="KW-0863">Zinc-finger</keyword>
<dbReference type="InterPro" id="IPR043502">
    <property type="entry name" value="DNA/RNA_pol_sf"/>
</dbReference>
<dbReference type="SUPFAM" id="SSF56672">
    <property type="entry name" value="DNA/RNA polymerases"/>
    <property type="match status" value="3"/>
</dbReference>
<evidence type="ECO:0000256" key="7">
    <source>
        <dbReference type="PROSITE-ProRule" id="PRU00047"/>
    </source>
</evidence>
<dbReference type="GO" id="GO:0008270">
    <property type="term" value="F:zinc ion binding"/>
    <property type="evidence" value="ECO:0007669"/>
    <property type="project" value="UniProtKB-KW"/>
</dbReference>
<feature type="region of interest" description="Disordered" evidence="8">
    <location>
        <begin position="282"/>
        <end position="334"/>
    </location>
</feature>